<accession>A0ABW4K3F7</accession>
<proteinExistence type="predicted"/>
<sequence>MAPRRTLAGDMASLWFQAPLVIGMRCGAMATAALTGKAQDGAEMNRMVMEKASASVEGATAFNLALARQGLAAFHDIAFGRQPTAQARAGEALAAAAMAPFAKRVRANARRLSRRQA</sequence>
<evidence type="ECO:0008006" key="3">
    <source>
        <dbReference type="Google" id="ProtNLM"/>
    </source>
</evidence>
<protein>
    <recommendedName>
        <fullName evidence="3">Antifreeze protein</fullName>
    </recommendedName>
</protein>
<dbReference type="RefSeq" id="WP_149893885.1">
    <property type="nucleotide sequence ID" value="NZ_JBHUFA010000014.1"/>
</dbReference>
<dbReference type="Proteomes" id="UP001597327">
    <property type="component" value="Unassembled WGS sequence"/>
</dbReference>
<comment type="caution">
    <text evidence="1">The sequence shown here is derived from an EMBL/GenBank/DDBJ whole genome shotgun (WGS) entry which is preliminary data.</text>
</comment>
<gene>
    <name evidence="1" type="ORF">ACFSC7_16165</name>
</gene>
<evidence type="ECO:0000313" key="2">
    <source>
        <dbReference type="Proteomes" id="UP001597327"/>
    </source>
</evidence>
<keyword evidence="2" id="KW-1185">Reference proteome</keyword>
<reference evidence="2" key="1">
    <citation type="journal article" date="2019" name="Int. J. Syst. Evol. Microbiol.">
        <title>The Global Catalogue of Microorganisms (GCM) 10K type strain sequencing project: providing services to taxonomists for standard genome sequencing and annotation.</title>
        <authorList>
            <consortium name="The Broad Institute Genomics Platform"/>
            <consortium name="The Broad Institute Genome Sequencing Center for Infectious Disease"/>
            <person name="Wu L."/>
            <person name="Ma J."/>
        </authorList>
    </citation>
    <scope>NUCLEOTIDE SEQUENCE [LARGE SCALE GENOMIC DNA]</scope>
    <source>
        <strain evidence="2">JCM 3369</strain>
    </source>
</reference>
<name>A0ABW4K3F7_9HYPH</name>
<evidence type="ECO:0000313" key="1">
    <source>
        <dbReference type="EMBL" id="MFD1697055.1"/>
    </source>
</evidence>
<organism evidence="1 2">
    <name type="scientific">Roseibium aestuarii</name>
    <dbReference type="NCBI Taxonomy" id="2600299"/>
    <lineage>
        <taxon>Bacteria</taxon>
        <taxon>Pseudomonadati</taxon>
        <taxon>Pseudomonadota</taxon>
        <taxon>Alphaproteobacteria</taxon>
        <taxon>Hyphomicrobiales</taxon>
        <taxon>Stappiaceae</taxon>
        <taxon>Roseibium</taxon>
    </lineage>
</organism>
<dbReference type="EMBL" id="JBHUFA010000014">
    <property type="protein sequence ID" value="MFD1697055.1"/>
    <property type="molecule type" value="Genomic_DNA"/>
</dbReference>